<comment type="caution">
    <text evidence="5">The sequence shown here is derived from an EMBL/GenBank/DDBJ whole genome shotgun (WGS) entry which is preliminary data.</text>
</comment>
<feature type="signal peptide" evidence="4">
    <location>
        <begin position="1"/>
        <end position="23"/>
    </location>
</feature>
<evidence type="ECO:0008006" key="7">
    <source>
        <dbReference type="Google" id="ProtNLM"/>
    </source>
</evidence>
<gene>
    <name evidence="5" type="ORF">EZH24_06665</name>
</gene>
<dbReference type="Pfam" id="PF13637">
    <property type="entry name" value="Ank_4"/>
    <property type="match status" value="2"/>
</dbReference>
<evidence type="ECO:0000313" key="5">
    <source>
        <dbReference type="EMBL" id="TKZ35173.1"/>
    </source>
</evidence>
<reference evidence="5 6" key="1">
    <citation type="journal article" date="2019" name="Anaerobe">
        <title>Brachyspira catarrhinii sp. nov., an anaerobic intestinal spirochaete isolated from vervet monkeys may have been misidentified as Brachyspira aalborgi in previous studies.</title>
        <authorList>
            <person name="Phillips N.D."/>
            <person name="La T."/>
            <person name="Hampson D.J."/>
        </authorList>
    </citation>
    <scope>NUCLEOTIDE SEQUENCE [LARGE SCALE GENOMIC DNA]</scope>
    <source>
        <strain evidence="5 6">Z12</strain>
    </source>
</reference>
<sequence length="657" mass="72011">MFFKRLGLFIIFISLFSNISAFAQNGKLTKDERALLDAAKTGKVKNVERLLKKDININVADTEGAKNTALIYAAGSGHKDVVKTLVDAGADINARNKDGETAIIKSVFAINFEQINGKNYNNYNEIIDILINENANLKYETSNKQTALMLAPNGLRSKLIKKVKDNRGNVKDAFGDYPLIYAASKNDIYLLRTLISERADINEQDEKGDTALMIASFWGRYSIAKALIDGKAKLNITNKKGDSALKNAVYNKHYNIADALIKAKADLNIKIGNENLLLYLSKNASNYDYSGSIRNMITAGVDVNAKDENGNTALINIVSGNEDRNQLKKMRAVISGRANVNIQNKDGLTALMLIATDGDEAIVRALISARANLDVEDRDGNTALIYAIQNNNVGGAKAIIRGKPNLNKQNKDGNTALMIASEKGLEELVRNLISAKANLDMQNNKGDTALLLSVYNKKNNVVKILIDAGADITVKNKENKDILAVIRRGYDYLNIIEIVSPISLKEENFIDYAKSDINGVKNLLNDKSINIDAQNKFGDTALIKASFNGQSDIVSMLLDANAGLNFQDNFGHTALIDASRQGYDEVAKQLIDAKANLNIQNIYGKTALILASFYNHSDIVKLLVDAGANKNIKDNDGKTALMYAREKGYSDIVNLLR</sequence>
<dbReference type="InterPro" id="IPR002110">
    <property type="entry name" value="Ankyrin_rpt"/>
</dbReference>
<evidence type="ECO:0000256" key="1">
    <source>
        <dbReference type="ARBA" id="ARBA00022737"/>
    </source>
</evidence>
<feature type="repeat" description="ANK" evidence="3">
    <location>
        <begin position="174"/>
        <end position="206"/>
    </location>
</feature>
<feature type="chain" id="PRO_5045935403" description="Ankyrin repeat domain-containing protein" evidence="4">
    <location>
        <begin position="24"/>
        <end position="657"/>
    </location>
</feature>
<dbReference type="PROSITE" id="PS50297">
    <property type="entry name" value="ANK_REP_REGION"/>
    <property type="match status" value="7"/>
</dbReference>
<name>A0ABY2TRF1_9SPIR</name>
<keyword evidence="1" id="KW-0677">Repeat</keyword>
<dbReference type="InterPro" id="IPR051165">
    <property type="entry name" value="Multifunctional_ANK_Repeat"/>
</dbReference>
<dbReference type="Gene3D" id="1.25.40.20">
    <property type="entry name" value="Ankyrin repeat-containing domain"/>
    <property type="match status" value="5"/>
</dbReference>
<organism evidence="5 6">
    <name type="scientific">Brachyspira catarrhinii</name>
    <dbReference type="NCBI Taxonomy" id="2528966"/>
    <lineage>
        <taxon>Bacteria</taxon>
        <taxon>Pseudomonadati</taxon>
        <taxon>Spirochaetota</taxon>
        <taxon>Spirochaetia</taxon>
        <taxon>Brachyspirales</taxon>
        <taxon>Brachyspiraceae</taxon>
        <taxon>Brachyspira</taxon>
    </lineage>
</organism>
<dbReference type="PROSITE" id="PS50088">
    <property type="entry name" value="ANK_REPEAT"/>
    <property type="match status" value="9"/>
</dbReference>
<dbReference type="Proteomes" id="UP000310168">
    <property type="component" value="Unassembled WGS sequence"/>
</dbReference>
<feature type="repeat" description="ANK" evidence="3">
    <location>
        <begin position="207"/>
        <end position="239"/>
    </location>
</feature>
<keyword evidence="2 3" id="KW-0040">ANK repeat</keyword>
<dbReference type="PANTHER" id="PTHR24123">
    <property type="entry name" value="ANKYRIN REPEAT-CONTAINING"/>
    <property type="match status" value="1"/>
</dbReference>
<evidence type="ECO:0000313" key="6">
    <source>
        <dbReference type="Proteomes" id="UP000310168"/>
    </source>
</evidence>
<dbReference type="RefSeq" id="WP_137998349.1">
    <property type="nucleotide sequence ID" value="NZ_SJDU01000147.1"/>
</dbReference>
<evidence type="ECO:0000256" key="4">
    <source>
        <dbReference type="SAM" id="SignalP"/>
    </source>
</evidence>
<accession>A0ABY2TRF1</accession>
<feature type="repeat" description="ANK" evidence="3">
    <location>
        <begin position="537"/>
        <end position="569"/>
    </location>
</feature>
<dbReference type="PRINTS" id="PR01415">
    <property type="entry name" value="ANKYRIN"/>
</dbReference>
<proteinExistence type="predicted"/>
<dbReference type="InterPro" id="IPR036770">
    <property type="entry name" value="Ankyrin_rpt-contain_sf"/>
</dbReference>
<dbReference type="Pfam" id="PF12796">
    <property type="entry name" value="Ank_2"/>
    <property type="match status" value="4"/>
</dbReference>
<feature type="repeat" description="ANK" evidence="3">
    <location>
        <begin position="346"/>
        <end position="378"/>
    </location>
</feature>
<dbReference type="SUPFAM" id="SSF48403">
    <property type="entry name" value="Ankyrin repeat"/>
    <property type="match status" value="2"/>
</dbReference>
<feature type="repeat" description="ANK" evidence="3">
    <location>
        <begin position="412"/>
        <end position="444"/>
    </location>
</feature>
<dbReference type="SMART" id="SM00248">
    <property type="entry name" value="ANK"/>
    <property type="match status" value="15"/>
</dbReference>
<keyword evidence="6" id="KW-1185">Reference proteome</keyword>
<dbReference type="PANTHER" id="PTHR24123:SF33">
    <property type="entry name" value="PROTEIN HOS4"/>
    <property type="match status" value="1"/>
</dbReference>
<dbReference type="EMBL" id="SJDU01000147">
    <property type="protein sequence ID" value="TKZ35173.1"/>
    <property type="molecule type" value="Genomic_DNA"/>
</dbReference>
<keyword evidence="4" id="KW-0732">Signal</keyword>
<protein>
    <recommendedName>
        <fullName evidence="7">Ankyrin repeat domain-containing protein</fullName>
    </recommendedName>
</protein>
<evidence type="ECO:0000256" key="2">
    <source>
        <dbReference type="ARBA" id="ARBA00023043"/>
    </source>
</evidence>
<feature type="repeat" description="ANK" evidence="3">
    <location>
        <begin position="65"/>
        <end position="97"/>
    </location>
</feature>
<feature type="repeat" description="ANK" evidence="3">
    <location>
        <begin position="603"/>
        <end position="635"/>
    </location>
</feature>
<feature type="repeat" description="ANK" evidence="3">
    <location>
        <begin position="445"/>
        <end position="477"/>
    </location>
</feature>
<feature type="repeat" description="ANK" evidence="3">
    <location>
        <begin position="570"/>
        <end position="602"/>
    </location>
</feature>
<evidence type="ECO:0000256" key="3">
    <source>
        <dbReference type="PROSITE-ProRule" id="PRU00023"/>
    </source>
</evidence>